<feature type="transmembrane region" description="Helical" evidence="7">
    <location>
        <begin position="301"/>
        <end position="323"/>
    </location>
</feature>
<dbReference type="EMBL" id="JAHRWL010000001">
    <property type="protein sequence ID" value="MBV2359543.1"/>
    <property type="molecule type" value="Genomic_DNA"/>
</dbReference>
<keyword evidence="6 7" id="KW-0472">Membrane</keyword>
<evidence type="ECO:0000256" key="2">
    <source>
        <dbReference type="ARBA" id="ARBA00007430"/>
    </source>
</evidence>
<comment type="similarity">
    <text evidence="2">Belongs to the polysaccharide synthase family.</text>
</comment>
<accession>A0ABS6N6A8</accession>
<feature type="transmembrane region" description="Helical" evidence="7">
    <location>
        <begin position="368"/>
        <end position="387"/>
    </location>
</feature>
<dbReference type="Proteomes" id="UP001166293">
    <property type="component" value="Unassembled WGS sequence"/>
</dbReference>
<evidence type="ECO:0000313" key="8">
    <source>
        <dbReference type="EMBL" id="MBV2359543.1"/>
    </source>
</evidence>
<feature type="transmembrane region" description="Helical" evidence="7">
    <location>
        <begin position="182"/>
        <end position="203"/>
    </location>
</feature>
<feature type="transmembrane region" description="Helical" evidence="7">
    <location>
        <begin position="335"/>
        <end position="356"/>
    </location>
</feature>
<proteinExistence type="inferred from homology"/>
<keyword evidence="5 7" id="KW-1133">Transmembrane helix</keyword>
<comment type="caution">
    <text evidence="8">The sequence shown here is derived from an EMBL/GenBank/DDBJ whole genome shotgun (WGS) entry which is preliminary data.</text>
</comment>
<dbReference type="InterPro" id="IPR050833">
    <property type="entry name" value="Poly_Biosynth_Transport"/>
</dbReference>
<evidence type="ECO:0000256" key="1">
    <source>
        <dbReference type="ARBA" id="ARBA00004651"/>
    </source>
</evidence>
<keyword evidence="9" id="KW-1185">Reference proteome</keyword>
<dbReference type="RefSeq" id="WP_217777345.1">
    <property type="nucleotide sequence ID" value="NZ_JAHRWL010000001.1"/>
</dbReference>
<feature type="transmembrane region" description="Helical" evidence="7">
    <location>
        <begin position="257"/>
        <end position="280"/>
    </location>
</feature>
<keyword evidence="4 7" id="KW-0812">Transmembrane</keyword>
<evidence type="ECO:0000256" key="5">
    <source>
        <dbReference type="ARBA" id="ARBA00022989"/>
    </source>
</evidence>
<comment type="subcellular location">
    <subcellularLocation>
        <location evidence="1">Cell membrane</location>
        <topology evidence="1">Multi-pass membrane protein</topology>
    </subcellularLocation>
</comment>
<dbReference type="Pfam" id="PF13440">
    <property type="entry name" value="Polysacc_synt_3"/>
    <property type="match status" value="1"/>
</dbReference>
<dbReference type="PANTHER" id="PTHR30250:SF10">
    <property type="entry name" value="LIPOPOLYSACCHARIDE BIOSYNTHESIS PROTEIN WZXC"/>
    <property type="match status" value="1"/>
</dbReference>
<feature type="transmembrane region" description="Helical" evidence="7">
    <location>
        <begin position="426"/>
        <end position="444"/>
    </location>
</feature>
<evidence type="ECO:0000256" key="7">
    <source>
        <dbReference type="SAM" id="Phobius"/>
    </source>
</evidence>
<reference evidence="8" key="1">
    <citation type="submission" date="2021-06" db="EMBL/GenBank/DDBJ databases">
        <title>Thalassococcus sp. CAU 1522 isolated from sea sand, Republic of Korea.</title>
        <authorList>
            <person name="Kim W."/>
        </authorList>
    </citation>
    <scope>NUCLEOTIDE SEQUENCE</scope>
    <source>
        <strain evidence="8">CAU 1522</strain>
    </source>
</reference>
<sequence>MIGALTSRLGGASLTARALRSSLLTVGGFGTQQALRLASNLILTRLLFPEAFGMMALIMVFLQGLHNFSDVGITPAILQSKRGDDRDFLDTAWTMQVMRGFALWLVACALAWPLSLIYGAPQILTLLPVAALTLILQGFNPTKMETANRHLVLGRVTAIEIGTQLLALVIAIALAWWLRSVWALVLSGIVSQAILLGLLWRFLPGDGNRLRWEGPAVSELIGFGKWIFLSTVCGFAFSQGDKLLIGKYLPLDAFGVYNIGFFLASFPMLLGGLVTRKVLIPVYRETPPGQSRENFVKLRKMRFAVTVALLAMVGGFAMLGVWLVDLLYDPRYAMAGGIVVVIACMQVPTIVALTYDQAALAAGDSRRFFILALARAVLMIGALIAGLEIAGLVGALVAQGVAVLLAYPVVVWLARRMGAWDPLHDAVCALAGAALAALALWLNWDAIPPLAVL</sequence>
<gene>
    <name evidence="8" type="ORF">KUH32_07145</name>
</gene>
<feature type="transmembrane region" description="Helical" evidence="7">
    <location>
        <begin position="393"/>
        <end position="414"/>
    </location>
</feature>
<evidence type="ECO:0000256" key="3">
    <source>
        <dbReference type="ARBA" id="ARBA00022475"/>
    </source>
</evidence>
<feature type="transmembrane region" description="Helical" evidence="7">
    <location>
        <begin position="215"/>
        <end position="237"/>
    </location>
</feature>
<feature type="transmembrane region" description="Helical" evidence="7">
    <location>
        <begin position="123"/>
        <end position="140"/>
    </location>
</feature>
<feature type="transmembrane region" description="Helical" evidence="7">
    <location>
        <begin position="42"/>
        <end position="62"/>
    </location>
</feature>
<feature type="transmembrane region" description="Helical" evidence="7">
    <location>
        <begin position="152"/>
        <end position="176"/>
    </location>
</feature>
<name>A0ABS6N6A8_9RHOB</name>
<evidence type="ECO:0000256" key="6">
    <source>
        <dbReference type="ARBA" id="ARBA00023136"/>
    </source>
</evidence>
<evidence type="ECO:0000313" key="9">
    <source>
        <dbReference type="Proteomes" id="UP001166293"/>
    </source>
</evidence>
<organism evidence="8 9">
    <name type="scientific">Thalassococcus arenae</name>
    <dbReference type="NCBI Taxonomy" id="2851652"/>
    <lineage>
        <taxon>Bacteria</taxon>
        <taxon>Pseudomonadati</taxon>
        <taxon>Pseudomonadota</taxon>
        <taxon>Alphaproteobacteria</taxon>
        <taxon>Rhodobacterales</taxon>
        <taxon>Roseobacteraceae</taxon>
        <taxon>Thalassococcus</taxon>
    </lineage>
</organism>
<keyword evidence="3" id="KW-1003">Cell membrane</keyword>
<dbReference type="PANTHER" id="PTHR30250">
    <property type="entry name" value="PST FAMILY PREDICTED COLANIC ACID TRANSPORTER"/>
    <property type="match status" value="1"/>
</dbReference>
<protein>
    <submittedName>
        <fullName evidence="8">Oligosaccharide flippase family protein</fullName>
    </submittedName>
</protein>
<evidence type="ECO:0000256" key="4">
    <source>
        <dbReference type="ARBA" id="ARBA00022692"/>
    </source>
</evidence>